<accession>A0ABR1AMS8</accession>
<evidence type="ECO:0000256" key="2">
    <source>
        <dbReference type="SAM" id="SignalP"/>
    </source>
</evidence>
<dbReference type="InterPro" id="IPR052126">
    <property type="entry name" value="Spindle_Org/Thrombomodulin"/>
</dbReference>
<feature type="signal peptide" evidence="2">
    <location>
        <begin position="1"/>
        <end position="25"/>
    </location>
</feature>
<evidence type="ECO:0000313" key="5">
    <source>
        <dbReference type="EMBL" id="KAK6622474.1"/>
    </source>
</evidence>
<dbReference type="PANTHER" id="PTHR24036:SF16">
    <property type="entry name" value="KNICKKOPF"/>
    <property type="match status" value="1"/>
</dbReference>
<dbReference type="PANTHER" id="PTHR24036">
    <property type="entry name" value="SKELETOR-RELATED"/>
    <property type="match status" value="1"/>
</dbReference>
<sequence>MNKIGSLVESVCLLSILLFISDVQGEEEGPYRGKYLGKLNSYHHQVSGDVYAVDDYTLLLIQFSYDGNGADTFFWAGASNRPGPQGFIVPDEHGKTNVLERYFNKDLTITLPDKKKITEIKWFAVYDLSSQNAFGDVYIPEEFEPPVLQKISQLSSKSHGVKSSSFEVVDSKTIRLTEFSYDGTASQAYFWVGVGPQPSSKGFKVPDEYGYLNPLRAYKEQDVTLELPGELTIFDIDWFSIYDLENKENFGSVIVPDGLNVPPSLVEVLLGDFWTSNNNSTCRTIRYLYIFVGWYSPVVVLELTDDFAFSGEDDYMAFGLSGSQEKSQMLGADVTIAYIDSFRGYATDYNITGLAPCSRVLGQYKGVCRDDMVGGMDNNQLFTSTREDGINIVTYRRTLISSDSGDKPYPTDRPAYVVWAMGRLDHRKEPSFHDYYLKSDLLLELNKKEPENNCFAFTRSRELYREPWEKNEIFDRTIRSYTATIGPSGGKRGYQGMTGMTANALAWYINGKLIPELWMRRGLTYSFKVFGGNNPHSAETYHPLIITTEPHGGLETLTEPAQRQIRVLAGVEYTRRGHPRPTAAGPLCISVHDKRDRRLDDDFETFKRFNRSLVLTCEKGDPAILEVTPNSSWPDVVYYHSFTHSNMGWKVHIVDNLNTRDSASTLILRPYSSTVIIGICIFLCLL</sequence>
<dbReference type="Proteomes" id="UP001359485">
    <property type="component" value="Unassembled WGS sequence"/>
</dbReference>
<evidence type="ECO:0008006" key="7">
    <source>
        <dbReference type="Google" id="ProtNLM"/>
    </source>
</evidence>
<evidence type="ECO:0000256" key="1">
    <source>
        <dbReference type="ARBA" id="ARBA00022737"/>
    </source>
</evidence>
<evidence type="ECO:0000313" key="6">
    <source>
        <dbReference type="Proteomes" id="UP001359485"/>
    </source>
</evidence>
<feature type="domain" description="DM13" evidence="4">
    <location>
        <begin position="33"/>
        <end position="140"/>
    </location>
</feature>
<name>A0ABR1AMS8_POLSC</name>
<organism evidence="5 6">
    <name type="scientific">Polyplax serrata</name>
    <name type="common">Common mouse louse</name>
    <dbReference type="NCBI Taxonomy" id="468196"/>
    <lineage>
        <taxon>Eukaryota</taxon>
        <taxon>Metazoa</taxon>
        <taxon>Ecdysozoa</taxon>
        <taxon>Arthropoda</taxon>
        <taxon>Hexapoda</taxon>
        <taxon>Insecta</taxon>
        <taxon>Pterygota</taxon>
        <taxon>Neoptera</taxon>
        <taxon>Paraneoptera</taxon>
        <taxon>Psocodea</taxon>
        <taxon>Troctomorpha</taxon>
        <taxon>Phthiraptera</taxon>
        <taxon>Anoplura</taxon>
        <taxon>Polyplacidae</taxon>
        <taxon>Polyplax</taxon>
    </lineage>
</organism>
<comment type="caution">
    <text evidence="5">The sequence shown here is derived from an EMBL/GenBank/DDBJ whole genome shotgun (WGS) entry which is preliminary data.</text>
</comment>
<gene>
    <name evidence="5" type="ORF">RUM44_002285</name>
</gene>
<keyword evidence="1" id="KW-0677">Repeat</keyword>
<dbReference type="CDD" id="cd09631">
    <property type="entry name" value="DOMON_DOH"/>
    <property type="match status" value="1"/>
</dbReference>
<evidence type="ECO:0000259" key="4">
    <source>
        <dbReference type="PROSITE" id="PS51549"/>
    </source>
</evidence>
<feature type="domain" description="DM13" evidence="4">
    <location>
        <begin position="149"/>
        <end position="256"/>
    </location>
</feature>
<dbReference type="PROSITE" id="PS50836">
    <property type="entry name" value="DOMON"/>
    <property type="match status" value="1"/>
</dbReference>
<feature type="chain" id="PRO_5046852730" description="Protein Skeletor" evidence="2">
    <location>
        <begin position="26"/>
        <end position="686"/>
    </location>
</feature>
<dbReference type="SMART" id="SM00664">
    <property type="entry name" value="DoH"/>
    <property type="match status" value="1"/>
</dbReference>
<dbReference type="Pfam" id="PF03351">
    <property type="entry name" value="DOMON"/>
    <property type="match status" value="1"/>
</dbReference>
<reference evidence="5 6" key="1">
    <citation type="submission" date="2023-09" db="EMBL/GenBank/DDBJ databases">
        <title>Genomes of two closely related lineages of the louse Polyplax serrata with different host specificities.</title>
        <authorList>
            <person name="Martinu J."/>
            <person name="Tarabai H."/>
            <person name="Stefka J."/>
            <person name="Hypsa V."/>
        </authorList>
    </citation>
    <scope>NUCLEOTIDE SEQUENCE [LARGE SCALE GENOMIC DNA]</scope>
    <source>
        <strain evidence="5">98ZLc_SE</strain>
    </source>
</reference>
<dbReference type="PROSITE" id="PS51549">
    <property type="entry name" value="DM13"/>
    <property type="match status" value="2"/>
</dbReference>
<dbReference type="SMART" id="SM00686">
    <property type="entry name" value="DM13"/>
    <property type="match status" value="2"/>
</dbReference>
<keyword evidence="6" id="KW-1185">Reference proteome</keyword>
<keyword evidence="2" id="KW-0732">Signal</keyword>
<dbReference type="InterPro" id="IPR019545">
    <property type="entry name" value="DM13_domain"/>
</dbReference>
<evidence type="ECO:0000259" key="3">
    <source>
        <dbReference type="PROSITE" id="PS50836"/>
    </source>
</evidence>
<dbReference type="InterPro" id="IPR045266">
    <property type="entry name" value="DOH_DOMON"/>
</dbReference>
<dbReference type="Pfam" id="PF10517">
    <property type="entry name" value="DM13"/>
    <property type="match status" value="2"/>
</dbReference>
<protein>
    <recommendedName>
        <fullName evidence="7">Protein Skeletor</fullName>
    </recommendedName>
</protein>
<dbReference type="InterPro" id="IPR005018">
    <property type="entry name" value="DOMON_domain"/>
</dbReference>
<feature type="domain" description="DOMON" evidence="3">
    <location>
        <begin position="283"/>
        <end position="422"/>
    </location>
</feature>
<proteinExistence type="predicted"/>
<dbReference type="EMBL" id="JAWJWF010000047">
    <property type="protein sequence ID" value="KAK6622474.1"/>
    <property type="molecule type" value="Genomic_DNA"/>
</dbReference>